<dbReference type="SMART" id="SM00397">
    <property type="entry name" value="t_SNARE"/>
    <property type="match status" value="1"/>
</dbReference>
<comment type="similarity">
    <text evidence="1">Belongs to the syntaxin family.</text>
</comment>
<dbReference type="Gene3D" id="1.20.58.70">
    <property type="match status" value="1"/>
</dbReference>
<dbReference type="InterPro" id="IPR000727">
    <property type="entry name" value="T_SNARE_dom"/>
</dbReference>
<feature type="transmembrane region" description="Helical" evidence="2">
    <location>
        <begin position="257"/>
        <end position="275"/>
    </location>
</feature>
<dbReference type="AlphaFoldDB" id="A0A109UX74"/>
<keyword evidence="2" id="KW-0812">Transmembrane</keyword>
<reference evidence="4 5" key="1">
    <citation type="submission" date="2016-01" db="EMBL/GenBank/DDBJ databases">
        <title>Genome sequence of the yeast Holleya sinecauda.</title>
        <authorList>
            <person name="Dietrich F.S."/>
        </authorList>
    </citation>
    <scope>NUCLEOTIDE SEQUENCE [LARGE SCALE GENOMIC DNA]</scope>
    <source>
        <strain evidence="4 5">ATCC 58844</strain>
    </source>
</reference>
<dbReference type="GO" id="GO:0000149">
    <property type="term" value="F:SNARE binding"/>
    <property type="evidence" value="ECO:0007669"/>
    <property type="project" value="TreeGrafter"/>
</dbReference>
<dbReference type="InterPro" id="IPR010989">
    <property type="entry name" value="SNARE"/>
</dbReference>
<dbReference type="GO" id="GO:0048278">
    <property type="term" value="P:vesicle docking"/>
    <property type="evidence" value="ECO:0007669"/>
    <property type="project" value="TreeGrafter"/>
</dbReference>
<dbReference type="OrthoDB" id="364348at2759"/>
<keyword evidence="5" id="KW-1185">Reference proteome</keyword>
<evidence type="ECO:0000313" key="4">
    <source>
        <dbReference type="EMBL" id="AMD19164.1"/>
    </source>
</evidence>
<dbReference type="GeneID" id="28722636"/>
<feature type="domain" description="T-SNARE coiled-coil homology" evidence="3">
    <location>
        <begin position="185"/>
        <end position="247"/>
    </location>
</feature>
<dbReference type="CDD" id="cd15840">
    <property type="entry name" value="SNARE_Qa"/>
    <property type="match status" value="1"/>
</dbReference>
<keyword evidence="2" id="KW-1133">Transmembrane helix</keyword>
<dbReference type="InterPro" id="IPR006011">
    <property type="entry name" value="Syntaxin_N"/>
</dbReference>
<dbReference type="GO" id="GO:0006906">
    <property type="term" value="P:vesicle fusion"/>
    <property type="evidence" value="ECO:0007669"/>
    <property type="project" value="TreeGrafter"/>
</dbReference>
<organism evidence="4 5">
    <name type="scientific">Eremothecium sinecaudum</name>
    <dbReference type="NCBI Taxonomy" id="45286"/>
    <lineage>
        <taxon>Eukaryota</taxon>
        <taxon>Fungi</taxon>
        <taxon>Dikarya</taxon>
        <taxon>Ascomycota</taxon>
        <taxon>Saccharomycotina</taxon>
        <taxon>Saccharomycetes</taxon>
        <taxon>Saccharomycetales</taxon>
        <taxon>Saccharomycetaceae</taxon>
        <taxon>Eremothecium</taxon>
    </lineage>
</organism>
<keyword evidence="2" id="KW-0472">Membrane</keyword>
<dbReference type="GO" id="GO:0006886">
    <property type="term" value="P:intracellular protein transport"/>
    <property type="evidence" value="ECO:0007669"/>
    <property type="project" value="InterPro"/>
</dbReference>
<evidence type="ECO:0000256" key="2">
    <source>
        <dbReference type="SAM" id="Phobius"/>
    </source>
</evidence>
<dbReference type="EMBL" id="CP014242">
    <property type="protein sequence ID" value="AMD19164.1"/>
    <property type="molecule type" value="Genomic_DNA"/>
</dbReference>
<dbReference type="PROSITE" id="PS50192">
    <property type="entry name" value="T_SNARE"/>
    <property type="match status" value="1"/>
</dbReference>
<evidence type="ECO:0000313" key="5">
    <source>
        <dbReference type="Proteomes" id="UP000243052"/>
    </source>
</evidence>
<proteinExistence type="inferred from homology"/>
<dbReference type="PROSITE" id="PS00914">
    <property type="entry name" value="SYNTAXIN"/>
    <property type="match status" value="1"/>
</dbReference>
<dbReference type="PANTHER" id="PTHR19957">
    <property type="entry name" value="SYNTAXIN"/>
    <property type="match status" value="1"/>
</dbReference>
<dbReference type="GO" id="GO:0005484">
    <property type="term" value="F:SNAP receptor activity"/>
    <property type="evidence" value="ECO:0007669"/>
    <property type="project" value="InterPro"/>
</dbReference>
<dbReference type="STRING" id="45286.A0A109UX74"/>
<dbReference type="SUPFAM" id="SSF47661">
    <property type="entry name" value="t-snare proteins"/>
    <property type="match status" value="1"/>
</dbReference>
<dbReference type="Proteomes" id="UP000243052">
    <property type="component" value="Chromosome ii"/>
</dbReference>
<dbReference type="InterPro" id="IPR045242">
    <property type="entry name" value="Syntaxin"/>
</dbReference>
<dbReference type="RefSeq" id="XP_017986160.1">
    <property type="nucleotide sequence ID" value="XM_018130671.1"/>
</dbReference>
<dbReference type="Gene3D" id="1.20.5.110">
    <property type="match status" value="1"/>
</dbReference>
<accession>A0A109UX74</accession>
<dbReference type="GO" id="GO:0012505">
    <property type="term" value="C:endomembrane system"/>
    <property type="evidence" value="ECO:0007669"/>
    <property type="project" value="TreeGrafter"/>
</dbReference>
<evidence type="ECO:0000259" key="3">
    <source>
        <dbReference type="PROSITE" id="PS50192"/>
    </source>
</evidence>
<evidence type="ECO:0000256" key="1">
    <source>
        <dbReference type="ARBA" id="ARBA00009063"/>
    </source>
</evidence>
<dbReference type="InterPro" id="IPR006012">
    <property type="entry name" value="Syntaxin/epimorphin_CS"/>
</dbReference>
<dbReference type="Pfam" id="PF05739">
    <property type="entry name" value="SNARE"/>
    <property type="match status" value="1"/>
</dbReference>
<dbReference type="Pfam" id="PF14523">
    <property type="entry name" value="Syntaxin_2"/>
    <property type="match status" value="1"/>
</dbReference>
<dbReference type="GO" id="GO:0006896">
    <property type="term" value="P:Golgi to vacuole transport"/>
    <property type="evidence" value="ECO:0007669"/>
    <property type="project" value="TreeGrafter"/>
</dbReference>
<protein>
    <submittedName>
        <fullName evidence="4">HBR263Cp</fullName>
    </submittedName>
</protein>
<sequence length="276" mass="31859">MSLFNNEAEEPQRYSDNPEFEEWSTQIATNLFQMNAQLGTLQQFIKGLETNYKNGKSTTQVVNNINTKAVNIIDKLSETSKVLNGLVRKVHDVDVGDLKREQVISREKLSRDVKYSVQEFQKYQVQFKTITKKINEDAKNVLEQQKHQLEEDENTDTRQGSNTALLNSVVIEREPINNEEFAYQQNLIRIRDEEIANIERGISELNDVFQDLGTIVRQQGAMVDNIEANIYSTLSDTRQGRNELDRALRNQRSSGRLCLYVLLFFLAFHILVVLVI</sequence>
<name>A0A109UX74_9SACH</name>
<dbReference type="GO" id="GO:0031201">
    <property type="term" value="C:SNARE complex"/>
    <property type="evidence" value="ECO:0007669"/>
    <property type="project" value="TreeGrafter"/>
</dbReference>
<dbReference type="PANTHER" id="PTHR19957:SF38">
    <property type="entry name" value="LD27581P"/>
    <property type="match status" value="1"/>
</dbReference>
<gene>
    <name evidence="4" type="ORF">AW171_hschr2978</name>
</gene>